<gene>
    <name evidence="2" type="ORF">PIIN_04862</name>
</gene>
<dbReference type="STRING" id="1109443.G4THY3"/>
<dbReference type="OMA" id="WPDEISP"/>
<dbReference type="CDD" id="cd03676">
    <property type="entry name" value="NUDIX_Tnr3_like"/>
    <property type="match status" value="1"/>
</dbReference>
<proteinExistence type="predicted"/>
<dbReference type="PANTHER" id="PTHR13622">
    <property type="entry name" value="THIAMIN PYROPHOSPHOKINASE"/>
    <property type="match status" value="1"/>
</dbReference>
<reference evidence="2 3" key="1">
    <citation type="journal article" date="2011" name="PLoS Pathog.">
        <title>Endophytic Life Strategies Decoded by Genome and Transcriptome Analyses of the Mutualistic Root Symbiont Piriformospora indica.</title>
        <authorList>
            <person name="Zuccaro A."/>
            <person name="Lahrmann U."/>
            <person name="Guldener U."/>
            <person name="Langen G."/>
            <person name="Pfiffi S."/>
            <person name="Biedenkopf D."/>
            <person name="Wong P."/>
            <person name="Samans B."/>
            <person name="Grimm C."/>
            <person name="Basiewicz M."/>
            <person name="Murat C."/>
            <person name="Martin F."/>
            <person name="Kogel K.H."/>
        </authorList>
    </citation>
    <scope>NUCLEOTIDE SEQUENCE [LARGE SCALE GENOMIC DNA]</scope>
    <source>
        <strain evidence="2 3">DSM 11827</strain>
    </source>
</reference>
<dbReference type="Pfam" id="PF15916">
    <property type="entry name" value="DUF4743"/>
    <property type="match status" value="1"/>
</dbReference>
<protein>
    <recommendedName>
        <fullName evidence="1">Nudix hydrolase domain-containing protein</fullName>
    </recommendedName>
</protein>
<accession>G4THY3</accession>
<dbReference type="HOGENOM" id="CLU_048013_0_1_1"/>
<dbReference type="eggNOG" id="KOG4313">
    <property type="taxonomic scope" value="Eukaryota"/>
</dbReference>
<dbReference type="InterPro" id="IPR015797">
    <property type="entry name" value="NUDIX_hydrolase-like_dom_sf"/>
</dbReference>
<dbReference type="PROSITE" id="PS51462">
    <property type="entry name" value="NUDIX"/>
    <property type="match status" value="1"/>
</dbReference>
<keyword evidence="3" id="KW-1185">Reference proteome</keyword>
<name>G4THY3_SERID</name>
<dbReference type="Gene3D" id="3.90.79.10">
    <property type="entry name" value="Nucleoside Triphosphate Pyrophosphohydrolase"/>
    <property type="match status" value="1"/>
</dbReference>
<dbReference type="GO" id="GO:0044715">
    <property type="term" value="F:8-oxo-dGDP phosphatase activity"/>
    <property type="evidence" value="ECO:0007669"/>
    <property type="project" value="TreeGrafter"/>
</dbReference>
<evidence type="ECO:0000313" key="2">
    <source>
        <dbReference type="EMBL" id="CCA70926.1"/>
    </source>
</evidence>
<evidence type="ECO:0000313" key="3">
    <source>
        <dbReference type="Proteomes" id="UP000007148"/>
    </source>
</evidence>
<dbReference type="InterPro" id="IPR031804">
    <property type="entry name" value="DUF4743"/>
</dbReference>
<dbReference type="InterPro" id="IPR000086">
    <property type="entry name" value="NUDIX_hydrolase_dom"/>
</dbReference>
<dbReference type="InParanoid" id="G4THY3"/>
<dbReference type="AlphaFoldDB" id="G4THY3"/>
<dbReference type="PANTHER" id="PTHR13622:SF8">
    <property type="entry name" value="THIAMIN PYROPHOSPHOKINASE 1"/>
    <property type="match status" value="1"/>
</dbReference>
<organism evidence="2 3">
    <name type="scientific">Serendipita indica (strain DSM 11827)</name>
    <name type="common">Root endophyte fungus</name>
    <name type="synonym">Piriformospora indica</name>
    <dbReference type="NCBI Taxonomy" id="1109443"/>
    <lineage>
        <taxon>Eukaryota</taxon>
        <taxon>Fungi</taxon>
        <taxon>Dikarya</taxon>
        <taxon>Basidiomycota</taxon>
        <taxon>Agaricomycotina</taxon>
        <taxon>Agaricomycetes</taxon>
        <taxon>Sebacinales</taxon>
        <taxon>Serendipitaceae</taxon>
        <taxon>Serendipita</taxon>
    </lineage>
</organism>
<feature type="domain" description="Nudix hydrolase" evidence="1">
    <location>
        <begin position="160"/>
        <end position="311"/>
    </location>
</feature>
<dbReference type="Proteomes" id="UP000007148">
    <property type="component" value="Unassembled WGS sequence"/>
</dbReference>
<dbReference type="SUPFAM" id="SSF55811">
    <property type="entry name" value="Nudix"/>
    <property type="match status" value="1"/>
</dbReference>
<sequence>MTLLPIVYACDNFQIQASSESLTPFYVHVPPRPNEPIIGLLRDSILRELENYNESLTSEGLEPIWNIISSDPLRETSSRVAGAFGKNSTKMVGFSSSLSTPESRSEAIKVMCERWHRTAAPFGDLIAGKMWRNELYPIYSHPFVVDASTEAFAMERAATPLFGVVTYGVHLTMYTSDYRIWIPRRAKTKQTFGGMLDNTVAGGIPRGYTAYDSMVKECMEEASLPEHVVTPHIKPAGAVSYFYQTKKGWLQPEVEYVYDLLVPAGQEDSVDFTPKPFDGEAESFDLLPMDVVREKMLAGEFKPNCALVVLDFMVRHGFVTAENEPNLLEILSRMHGSFGYA</sequence>
<evidence type="ECO:0000259" key="1">
    <source>
        <dbReference type="PROSITE" id="PS51462"/>
    </source>
</evidence>
<dbReference type="FunFam" id="3.90.79.10:FF:000019">
    <property type="entry name" value="Thiamin pyrophosphokinase, putative"/>
    <property type="match status" value="1"/>
</dbReference>
<dbReference type="OrthoDB" id="10261522at2759"/>
<comment type="caution">
    <text evidence="2">The sequence shown here is derived from an EMBL/GenBank/DDBJ whole genome shotgun (WGS) entry which is preliminary data.</text>
</comment>
<dbReference type="EMBL" id="CAFZ01000100">
    <property type="protein sequence ID" value="CCA70926.1"/>
    <property type="molecule type" value="Genomic_DNA"/>
</dbReference>